<proteinExistence type="predicted"/>
<feature type="compositionally biased region" description="Basic and acidic residues" evidence="4">
    <location>
        <begin position="824"/>
        <end position="833"/>
    </location>
</feature>
<feature type="region of interest" description="Disordered" evidence="4">
    <location>
        <begin position="1"/>
        <end position="360"/>
    </location>
</feature>
<dbReference type="PANTHER" id="PTHR24171:SF8">
    <property type="entry name" value="BRCA1-ASSOCIATED RING DOMAIN PROTEIN 1"/>
    <property type="match status" value="1"/>
</dbReference>
<feature type="compositionally biased region" description="Low complexity" evidence="4">
    <location>
        <begin position="807"/>
        <end position="820"/>
    </location>
</feature>
<reference evidence="6" key="1">
    <citation type="submission" date="2016-03" db="EMBL/GenBank/DDBJ databases">
        <authorList>
            <person name="Devillers Hugo."/>
        </authorList>
    </citation>
    <scope>NUCLEOTIDE SEQUENCE [LARGE SCALE GENOMIC DNA]</scope>
</reference>
<evidence type="ECO:0000256" key="2">
    <source>
        <dbReference type="ARBA" id="ARBA00023043"/>
    </source>
</evidence>
<feature type="repeat" description="ANK" evidence="3">
    <location>
        <begin position="415"/>
        <end position="447"/>
    </location>
</feature>
<feature type="compositionally biased region" description="Polar residues" evidence="4">
    <location>
        <begin position="529"/>
        <end position="542"/>
    </location>
</feature>
<dbReference type="PROSITE" id="PS50088">
    <property type="entry name" value="ANK_REPEAT"/>
    <property type="match status" value="4"/>
</dbReference>
<evidence type="ECO:0000256" key="1">
    <source>
        <dbReference type="ARBA" id="ARBA00022737"/>
    </source>
</evidence>
<feature type="compositionally biased region" description="Polar residues" evidence="4">
    <location>
        <begin position="1"/>
        <end position="14"/>
    </location>
</feature>
<evidence type="ECO:0000313" key="5">
    <source>
        <dbReference type="EMBL" id="SCU86312.1"/>
    </source>
</evidence>
<protein>
    <submittedName>
        <fullName evidence="5">LAME_0D05534g1_1</fullName>
    </submittedName>
</protein>
<dbReference type="SMART" id="SM00248">
    <property type="entry name" value="ANK"/>
    <property type="match status" value="5"/>
</dbReference>
<feature type="compositionally biased region" description="Basic and acidic residues" evidence="4">
    <location>
        <begin position="700"/>
        <end position="726"/>
    </location>
</feature>
<dbReference type="SUPFAM" id="SSF48403">
    <property type="entry name" value="Ankyrin repeat"/>
    <property type="match status" value="1"/>
</dbReference>
<gene>
    <name evidence="5" type="ORF">LAME_0D05534G</name>
</gene>
<keyword evidence="2 3" id="KW-0040">ANK repeat</keyword>
<feature type="compositionally biased region" description="Basic and acidic residues" evidence="4">
    <location>
        <begin position="880"/>
        <end position="892"/>
    </location>
</feature>
<dbReference type="Gene3D" id="1.25.40.20">
    <property type="entry name" value="Ankyrin repeat-containing domain"/>
    <property type="match status" value="2"/>
</dbReference>
<feature type="compositionally biased region" description="Basic and acidic residues" evidence="4">
    <location>
        <begin position="32"/>
        <end position="52"/>
    </location>
</feature>
<feature type="region of interest" description="Disordered" evidence="4">
    <location>
        <begin position="515"/>
        <end position="542"/>
    </location>
</feature>
<evidence type="ECO:0000256" key="3">
    <source>
        <dbReference type="PROSITE-ProRule" id="PRU00023"/>
    </source>
</evidence>
<feature type="compositionally biased region" description="Polar residues" evidence="4">
    <location>
        <begin position="72"/>
        <end position="102"/>
    </location>
</feature>
<feature type="compositionally biased region" description="Basic and acidic residues" evidence="4">
    <location>
        <begin position="137"/>
        <end position="169"/>
    </location>
</feature>
<accession>A0A1G4J8N3</accession>
<organism evidence="5 6">
    <name type="scientific">Lachancea meyersii CBS 8951</name>
    <dbReference type="NCBI Taxonomy" id="1266667"/>
    <lineage>
        <taxon>Eukaryota</taxon>
        <taxon>Fungi</taxon>
        <taxon>Dikarya</taxon>
        <taxon>Ascomycota</taxon>
        <taxon>Saccharomycotina</taxon>
        <taxon>Saccharomycetes</taxon>
        <taxon>Saccharomycetales</taxon>
        <taxon>Saccharomycetaceae</taxon>
        <taxon>Lachancea</taxon>
    </lineage>
</organism>
<keyword evidence="1" id="KW-0677">Repeat</keyword>
<feature type="compositionally biased region" description="Acidic residues" evidence="4">
    <location>
        <begin position="257"/>
        <end position="271"/>
    </location>
</feature>
<dbReference type="AlphaFoldDB" id="A0A1G4J8N3"/>
<feature type="compositionally biased region" description="Polar residues" evidence="4">
    <location>
        <begin position="732"/>
        <end position="741"/>
    </location>
</feature>
<keyword evidence="6" id="KW-1185">Reference proteome</keyword>
<dbReference type="Pfam" id="PF12796">
    <property type="entry name" value="Ank_2"/>
    <property type="match status" value="2"/>
</dbReference>
<feature type="compositionally biased region" description="Basic and acidic residues" evidence="4">
    <location>
        <begin position="214"/>
        <end position="232"/>
    </location>
</feature>
<name>A0A1G4J8N3_9SACH</name>
<evidence type="ECO:0000313" key="6">
    <source>
        <dbReference type="Proteomes" id="UP000191144"/>
    </source>
</evidence>
<feature type="region of interest" description="Disordered" evidence="4">
    <location>
        <begin position="862"/>
        <end position="892"/>
    </location>
</feature>
<feature type="repeat" description="ANK" evidence="3">
    <location>
        <begin position="382"/>
        <end position="414"/>
    </location>
</feature>
<sequence length="1131" mass="126783">MSNGSERSNSTETPSVVKKRSLSNYLSNIQKRKQELEQIGKKKEGSKEDDKGPTAGPKCVVSDHGRLESKGAVTNSNDGSTGDSRTSVNVNINETKSVSQEKSIVEEPLKKDVADSEAKMPAIPQNANLASASEQLAEEKPSTPKDRQDSGEIKANAERTDENIIRDKAVGNIQDAQSNSMLPKSLENMEPKKPASHSNVSMKGDMEEPVLEPHVVKQEVQTHTEHPREQESNSKLTKTKLVSMLRTVDQNAAEHYTEDEESELSEVESDAPTEPASPPRPRLGRLVRGDQLRSSPRRIPRLHSANSDESELSDLDELNQVPLSSSILHGDSPPDRTSHFNLKSSPMASLKRSHASPTHARAYTAMRKQLKPKKSGVHRDAGGRTKLQISCDKGKYDNAKRLIQEGFNVNDQDNAGNSSLHEAALNGHLDIVELLLENGADINIQSYEPIKDTPLIDAAANRHLDVVKLLLKFNADPTISNAKGLTAIESIEEDSDLDDEEVNIVEGLKRELKKAMERSTRGDDRRARSSSYTRNSDTDRSSSNIRMEDEFYWTDISSKLGREKLLRASKEGRLPYVGAYLENGGRVDYKSFIEAVKYGHEDITSLFLAFGAQANMTTREGQTPLMIALGRGHQGTVKLLLEAGADPTMPDKNGRSVLSYAKHSDLGLKSKQEVEMIQEALALREKQDAHMSSSESETGEELRTKESSTKRESRKPSTEKVTKEDSFVPEASVSSPRSPNLSRKRSSTAEQEERMRLPRKEDAVSNIATRESPEVSMANYALSVTHKKPKLERSWSPGASELISDAQRSQNTTPTTSNTPKPAETTEDKEQRLKAEQEYRQKRLLNKKRKEQELLLKLAEDERKRAEERDRQNAQQMQRVQEEKAKAAREEELQRASVELERRRRIRTNYPLGLRLIDFQATDDLTSFLPLYYVVLDGRKHVLDLQMCVLLKDVAFPSKHSDGGHEVSQTHKTQIWSIYKFIFLSGGRHSTDSSSSQVQNAIELLPFKARAELESQERDRFLRLPLHWIAWDSITVTRDLESRKPSIQDQMVEISLQTDDANLSVHFESPSRISNTPSSSSKAEDLQTNLIIANPAKTTQKRPFFSEKYLPPRLRNRPSITNLLKGSLPSW</sequence>
<dbReference type="Pfam" id="PF13857">
    <property type="entry name" value="Ank_5"/>
    <property type="match status" value="1"/>
</dbReference>
<evidence type="ECO:0000256" key="4">
    <source>
        <dbReference type="SAM" id="MobiDB-lite"/>
    </source>
</evidence>
<feature type="repeat" description="ANK" evidence="3">
    <location>
        <begin position="620"/>
        <end position="652"/>
    </location>
</feature>
<feature type="region of interest" description="Disordered" evidence="4">
    <location>
        <begin position="684"/>
        <end position="770"/>
    </location>
</feature>
<dbReference type="EMBL" id="LT598482">
    <property type="protein sequence ID" value="SCU86312.1"/>
    <property type="molecule type" value="Genomic_DNA"/>
</dbReference>
<feature type="compositionally biased region" description="Acidic residues" evidence="4">
    <location>
        <begin position="308"/>
        <end position="317"/>
    </location>
</feature>
<feature type="compositionally biased region" description="Basic and acidic residues" evidence="4">
    <location>
        <begin position="103"/>
        <end position="118"/>
    </location>
</feature>
<feature type="compositionally biased region" description="Polar residues" evidence="4">
    <location>
        <begin position="125"/>
        <end position="134"/>
    </location>
</feature>
<feature type="compositionally biased region" description="Basic and acidic residues" evidence="4">
    <location>
        <begin position="862"/>
        <end position="872"/>
    </location>
</feature>
<feature type="repeat" description="ANK" evidence="3">
    <location>
        <begin position="450"/>
        <end position="482"/>
    </location>
</feature>
<feature type="compositionally biased region" description="Basic and acidic residues" evidence="4">
    <location>
        <begin position="751"/>
        <end position="763"/>
    </location>
</feature>
<feature type="region of interest" description="Disordered" evidence="4">
    <location>
        <begin position="804"/>
        <end position="833"/>
    </location>
</feature>
<dbReference type="Proteomes" id="UP000191144">
    <property type="component" value="Chromosome D"/>
</dbReference>
<dbReference type="PRINTS" id="PR01415">
    <property type="entry name" value="ANKYRIN"/>
</dbReference>
<feature type="compositionally biased region" description="Basic and acidic residues" evidence="4">
    <location>
        <begin position="515"/>
        <end position="527"/>
    </location>
</feature>
<dbReference type="PANTHER" id="PTHR24171">
    <property type="entry name" value="ANKYRIN REPEAT DOMAIN-CONTAINING PROTEIN 39-RELATED"/>
    <property type="match status" value="1"/>
</dbReference>
<dbReference type="OrthoDB" id="194358at2759"/>
<dbReference type="InterPro" id="IPR036770">
    <property type="entry name" value="Ankyrin_rpt-contain_sf"/>
</dbReference>
<dbReference type="InterPro" id="IPR002110">
    <property type="entry name" value="Ankyrin_rpt"/>
</dbReference>
<dbReference type="PROSITE" id="PS50297">
    <property type="entry name" value="ANK_REP_REGION"/>
    <property type="match status" value="2"/>
</dbReference>